<evidence type="ECO:0000256" key="1">
    <source>
        <dbReference type="ARBA" id="ARBA00000185"/>
    </source>
</evidence>
<dbReference type="Gene3D" id="1.10.268.10">
    <property type="entry name" value="Topoisomerase, domain 3"/>
    <property type="match status" value="1"/>
</dbReference>
<gene>
    <name evidence="8" type="ORF">UFOPK1808_00402</name>
</gene>
<dbReference type="FunFam" id="1.10.268.10:FF:000001">
    <property type="entry name" value="DNA gyrase subunit A"/>
    <property type="match status" value="1"/>
</dbReference>
<evidence type="ECO:0000313" key="8">
    <source>
        <dbReference type="EMBL" id="CAB4595293.1"/>
    </source>
</evidence>
<dbReference type="InterPro" id="IPR013758">
    <property type="entry name" value="Topo_IIA_A/C_ab"/>
</dbReference>
<comment type="similarity">
    <text evidence="2">Belongs to the type II topoisomerase GyrA/ParC subunit family.</text>
</comment>
<proteinExistence type="inferred from homology"/>
<organism evidence="8">
    <name type="scientific">freshwater metagenome</name>
    <dbReference type="NCBI Taxonomy" id="449393"/>
    <lineage>
        <taxon>unclassified sequences</taxon>
        <taxon>metagenomes</taxon>
        <taxon>ecological metagenomes</taxon>
    </lineage>
</organism>
<dbReference type="NCBIfam" id="NF004044">
    <property type="entry name" value="PRK05561.1"/>
    <property type="match status" value="1"/>
</dbReference>
<dbReference type="GO" id="GO:0005524">
    <property type="term" value="F:ATP binding"/>
    <property type="evidence" value="ECO:0007669"/>
    <property type="project" value="InterPro"/>
</dbReference>
<dbReference type="InterPro" id="IPR002205">
    <property type="entry name" value="Topo_IIA_dom_A"/>
</dbReference>
<comment type="catalytic activity">
    <reaction evidence="1">
        <text>ATP-dependent breakage, passage and rejoining of double-stranded DNA.</text>
        <dbReference type="EC" id="5.6.2.2"/>
    </reaction>
</comment>
<evidence type="ECO:0000256" key="2">
    <source>
        <dbReference type="ARBA" id="ARBA00008263"/>
    </source>
</evidence>
<dbReference type="NCBIfam" id="TIGR01063">
    <property type="entry name" value="gyrA"/>
    <property type="match status" value="1"/>
</dbReference>
<dbReference type="SMART" id="SM00434">
    <property type="entry name" value="TOP4c"/>
    <property type="match status" value="1"/>
</dbReference>
<dbReference type="Pfam" id="PF03989">
    <property type="entry name" value="DNA_gyraseA_C"/>
    <property type="match status" value="6"/>
</dbReference>
<dbReference type="InterPro" id="IPR013757">
    <property type="entry name" value="Topo_IIA_A_a_sf"/>
</dbReference>
<dbReference type="InterPro" id="IPR013760">
    <property type="entry name" value="Topo_IIA-like_dom_sf"/>
</dbReference>
<dbReference type="FunFam" id="2.120.10.90:FF:000005">
    <property type="entry name" value="DNA topoisomerase 4 subunit A"/>
    <property type="match status" value="1"/>
</dbReference>
<dbReference type="Gene3D" id="3.90.199.10">
    <property type="entry name" value="Topoisomerase II, domain 5"/>
    <property type="match status" value="1"/>
</dbReference>
<keyword evidence="5" id="KW-0238">DNA-binding</keyword>
<keyword evidence="6" id="KW-0413">Isomerase</keyword>
<evidence type="ECO:0000256" key="5">
    <source>
        <dbReference type="ARBA" id="ARBA00023125"/>
    </source>
</evidence>
<dbReference type="CDD" id="cd00187">
    <property type="entry name" value="TOP4c"/>
    <property type="match status" value="1"/>
</dbReference>
<dbReference type="Pfam" id="PF00521">
    <property type="entry name" value="DNA_topoisoIV"/>
    <property type="match status" value="1"/>
</dbReference>
<keyword evidence="4" id="KW-0799">Topoisomerase</keyword>
<dbReference type="GO" id="GO:0005737">
    <property type="term" value="C:cytoplasm"/>
    <property type="evidence" value="ECO:0007669"/>
    <property type="project" value="TreeGrafter"/>
</dbReference>
<dbReference type="NCBIfam" id="NF004043">
    <property type="entry name" value="PRK05560.1"/>
    <property type="match status" value="1"/>
</dbReference>
<feature type="domain" description="Topo IIA-type catalytic" evidence="7">
    <location>
        <begin position="37"/>
        <end position="501"/>
    </location>
</feature>
<dbReference type="Gene3D" id="3.30.1360.40">
    <property type="match status" value="1"/>
</dbReference>
<evidence type="ECO:0000256" key="6">
    <source>
        <dbReference type="ARBA" id="ARBA00023235"/>
    </source>
</evidence>
<sequence>MSDNPNLFDQIQPVPLQDEMERSFLDYSMSVIMSRALPDVRDGLKPVHRRIIWDMEQQGFRPDRPFVKCARVTGDTMARFHPHGDGAIYDALVRMAQPFSLRHPLIDFHGNYGSPDFGPAAARYTEARLHSLAMRLLDGIDENTVDMVSNYDGTSEEPQVLPARFPNLLVNGSQGIAVGMATSIPPHNLGEVIDATLHLIDNPAATPDDLMEFVKGPDFPSGGNILGRAGIIDAYRTGRGSIKTRAKASIEENRAGRMEIQVTELPYQTSCSSIAARIQELVDGGDLDGIADVNDASAGGKTSLVILLKRDANANVVLNNLFKMTSLQSSFPVNMVALVDGVPRTVNLADALNGYVRHQLEVVTRRTQFRLDKARDRGHILEGRLKALNVIDKIIKLIRESEDPAAAKAALMDKPYEFSERQAVDILDMQLRQLTRLSRIDLEKELADVQARIKEYEEILASDPLLRSVIKDELIDVKKVFATERVCKIINDSGEMALEDLVDDKELVVVMTNAQYVKAVPAAQFRAQARGGRGVKGATLKEDDLVRRVIFTTSHAYLLFFSNRGRVYKLRAADIPERERSAKGIPIVNLLPMQPGEIVQAIIDTREFPGERFLFFVTKSGQVKKTAFDAYNSSRRDGLIALGLKDDDELVRVIETSGDDDIFIASRSGQVIRFSENEVRPMGRTAAGVRGMRMKAGDEVVSADPGRGDDALLIVTDAGYAKRTQIVHFPRKGRGTQGVIGVKVTGKKGKVVAAFMVGLEDEIVAIASNGVTIRTEVKQISSQGRAATGVRLMNLDDGSFVASVAPILSTDED</sequence>
<dbReference type="EMBL" id="CAEZUL010000029">
    <property type="protein sequence ID" value="CAB4595293.1"/>
    <property type="molecule type" value="Genomic_DNA"/>
</dbReference>
<reference evidence="8" key="1">
    <citation type="submission" date="2020-05" db="EMBL/GenBank/DDBJ databases">
        <authorList>
            <person name="Chiriac C."/>
            <person name="Salcher M."/>
            <person name="Ghai R."/>
            <person name="Kavagutti S V."/>
        </authorList>
    </citation>
    <scope>NUCLEOTIDE SEQUENCE</scope>
</reference>
<dbReference type="InterPro" id="IPR050220">
    <property type="entry name" value="Type_II_DNA_Topoisomerases"/>
</dbReference>
<evidence type="ECO:0000256" key="4">
    <source>
        <dbReference type="ARBA" id="ARBA00023029"/>
    </source>
</evidence>
<dbReference type="GO" id="GO:0003677">
    <property type="term" value="F:DNA binding"/>
    <property type="evidence" value="ECO:0007669"/>
    <property type="project" value="UniProtKB-KW"/>
</dbReference>
<dbReference type="SUPFAM" id="SSF56719">
    <property type="entry name" value="Type II DNA topoisomerase"/>
    <property type="match status" value="1"/>
</dbReference>
<evidence type="ECO:0000259" key="7">
    <source>
        <dbReference type="PROSITE" id="PS52040"/>
    </source>
</evidence>
<dbReference type="PANTHER" id="PTHR43493:SF5">
    <property type="entry name" value="DNA GYRASE SUBUNIT A, CHLOROPLASTIC_MITOCHONDRIAL"/>
    <property type="match status" value="1"/>
</dbReference>
<dbReference type="EC" id="5.6.2.2" evidence="3"/>
<dbReference type="GO" id="GO:0006265">
    <property type="term" value="P:DNA topological change"/>
    <property type="evidence" value="ECO:0007669"/>
    <property type="project" value="InterPro"/>
</dbReference>
<dbReference type="Gene3D" id="2.120.10.90">
    <property type="entry name" value="DNA gyrase/topoisomerase IV, subunit A, C-terminal"/>
    <property type="match status" value="1"/>
</dbReference>
<dbReference type="PANTHER" id="PTHR43493">
    <property type="entry name" value="DNA GYRASE/TOPOISOMERASE SUBUNIT A"/>
    <property type="match status" value="1"/>
</dbReference>
<dbReference type="PROSITE" id="PS52040">
    <property type="entry name" value="TOPO_IIA"/>
    <property type="match status" value="1"/>
</dbReference>
<dbReference type="InterPro" id="IPR006691">
    <property type="entry name" value="GyrA/parC_rep"/>
</dbReference>
<accession>A0A6J6G7C1</accession>
<evidence type="ECO:0000256" key="3">
    <source>
        <dbReference type="ARBA" id="ARBA00012895"/>
    </source>
</evidence>
<protein>
    <recommendedName>
        <fullName evidence="3">DNA topoisomerase (ATP-hydrolyzing)</fullName>
        <ecNumber evidence="3">5.6.2.2</ecNumber>
    </recommendedName>
</protein>
<dbReference type="SUPFAM" id="SSF101904">
    <property type="entry name" value="GyrA/ParC C-terminal domain-like"/>
    <property type="match status" value="1"/>
</dbReference>
<dbReference type="GO" id="GO:0003918">
    <property type="term" value="F:DNA topoisomerase type II (double strand cut, ATP-hydrolyzing) activity"/>
    <property type="evidence" value="ECO:0007669"/>
    <property type="project" value="UniProtKB-EC"/>
</dbReference>
<dbReference type="AlphaFoldDB" id="A0A6J6G7C1"/>
<dbReference type="InterPro" id="IPR035516">
    <property type="entry name" value="Gyrase/topoIV_suA_C"/>
</dbReference>
<name>A0A6J6G7C1_9ZZZZ</name>
<dbReference type="GO" id="GO:0009330">
    <property type="term" value="C:DNA topoisomerase type II (double strand cut, ATP-hydrolyzing) complex"/>
    <property type="evidence" value="ECO:0007669"/>
    <property type="project" value="TreeGrafter"/>
</dbReference>